<dbReference type="Pfam" id="PF12728">
    <property type="entry name" value="HTH_17"/>
    <property type="match status" value="1"/>
</dbReference>
<dbReference type="AlphaFoldDB" id="A0A841DSD2"/>
<dbReference type="InterPro" id="IPR041657">
    <property type="entry name" value="HTH_17"/>
</dbReference>
<dbReference type="EMBL" id="JACHNF010000001">
    <property type="protein sequence ID" value="MBB5979805.1"/>
    <property type="molecule type" value="Genomic_DNA"/>
</dbReference>
<keyword evidence="2" id="KW-0238">DNA-binding</keyword>
<proteinExistence type="predicted"/>
<reference evidence="2 3" key="1">
    <citation type="submission" date="2020-08" db="EMBL/GenBank/DDBJ databases">
        <title>Sequencing the genomes of 1000 actinobacteria strains.</title>
        <authorList>
            <person name="Klenk H.-P."/>
        </authorList>
    </citation>
    <scope>NUCLEOTIDE SEQUENCE [LARGE SCALE GENOMIC DNA]</scope>
    <source>
        <strain evidence="2 3">DSM 17294</strain>
    </source>
</reference>
<organism evidence="2 3">
    <name type="scientific">Kribbella solani</name>
    <dbReference type="NCBI Taxonomy" id="236067"/>
    <lineage>
        <taxon>Bacteria</taxon>
        <taxon>Bacillati</taxon>
        <taxon>Actinomycetota</taxon>
        <taxon>Actinomycetes</taxon>
        <taxon>Propionibacteriales</taxon>
        <taxon>Kribbellaceae</taxon>
        <taxon>Kribbella</taxon>
    </lineage>
</organism>
<dbReference type="SUPFAM" id="SSF46955">
    <property type="entry name" value="Putative DNA-binding domain"/>
    <property type="match status" value="1"/>
</dbReference>
<dbReference type="RefSeq" id="WP_337906029.1">
    <property type="nucleotide sequence ID" value="NZ_BAAAVN010000006.1"/>
</dbReference>
<gene>
    <name evidence="2" type="ORF">HDA44_003146</name>
</gene>
<evidence type="ECO:0000259" key="1">
    <source>
        <dbReference type="Pfam" id="PF12728"/>
    </source>
</evidence>
<dbReference type="InterPro" id="IPR036388">
    <property type="entry name" value="WH-like_DNA-bd_sf"/>
</dbReference>
<keyword evidence="3" id="KW-1185">Reference proteome</keyword>
<name>A0A841DSD2_9ACTN</name>
<evidence type="ECO:0000313" key="3">
    <source>
        <dbReference type="Proteomes" id="UP000558997"/>
    </source>
</evidence>
<dbReference type="InterPro" id="IPR009061">
    <property type="entry name" value="DNA-bd_dom_put_sf"/>
</dbReference>
<protein>
    <submittedName>
        <fullName evidence="2">Putative DNA-binding transcriptional regulator AlpA</fullName>
    </submittedName>
</protein>
<feature type="domain" description="Helix-turn-helix" evidence="1">
    <location>
        <begin position="21"/>
        <end position="69"/>
    </location>
</feature>
<dbReference type="Gene3D" id="1.10.10.10">
    <property type="entry name" value="Winged helix-like DNA-binding domain superfamily/Winged helix DNA-binding domain"/>
    <property type="match status" value="1"/>
</dbReference>
<evidence type="ECO:0000313" key="2">
    <source>
        <dbReference type="EMBL" id="MBB5979805.1"/>
    </source>
</evidence>
<dbReference type="Proteomes" id="UP000558997">
    <property type="component" value="Unassembled WGS sequence"/>
</dbReference>
<comment type="caution">
    <text evidence="2">The sequence shown here is derived from an EMBL/GenBank/DDBJ whole genome shotgun (WGS) entry which is preliminary data.</text>
</comment>
<dbReference type="GO" id="GO:0003677">
    <property type="term" value="F:DNA binding"/>
    <property type="evidence" value="ECO:0007669"/>
    <property type="project" value="UniProtKB-KW"/>
</dbReference>
<sequence>MTEGIAELNLTRIGEHVVRWTVHDVADYLRISVKTIYKWRLTGDGPVGVRIGKHLRYDPADVVAWFESQKTAA</sequence>
<accession>A0A841DSD2</accession>